<comment type="caution">
    <text evidence="3">The sequence shown here is derived from an EMBL/GenBank/DDBJ whole genome shotgun (WGS) entry which is preliminary data.</text>
</comment>
<keyword evidence="2" id="KW-0472">Membrane</keyword>
<protein>
    <recommendedName>
        <fullName evidence="5">Periplasmic heavy metal sensor</fullName>
    </recommendedName>
</protein>
<keyword evidence="2" id="KW-1133">Transmembrane helix</keyword>
<sequence length="201" mass="23719">MGTDLRTRYHLDLWAILVLVILNISLLGLFWYEHFRKPPPPAEARSDPEEFLIQQLQLDQVQTDSVRALRREHFAQTDPIRSSMVRTNMRMMEELFAQSPDTALVRRLSEQIGREQAEFDRQVYRHFSNVKAVLRPDQYDRFRSLIIEALERKLPASDAVRKESPDRSDEPRPQDRNDRRPPPRDDRRPPPPNDERRPSGG</sequence>
<dbReference type="Gene3D" id="1.20.120.1490">
    <property type="match status" value="1"/>
</dbReference>
<reference evidence="3 4" key="1">
    <citation type="journal article" date="2018" name="ISME J.">
        <title>A methanotrophic archaeon couples anaerobic oxidation of methane to Fe(III) reduction.</title>
        <authorList>
            <person name="Cai C."/>
            <person name="Leu A.O."/>
            <person name="Xie G.J."/>
            <person name="Guo J."/>
            <person name="Feng Y."/>
            <person name="Zhao J.X."/>
            <person name="Tyson G.W."/>
            <person name="Yuan Z."/>
            <person name="Hu S."/>
        </authorList>
    </citation>
    <scope>NUCLEOTIDE SEQUENCE [LARGE SCALE GENOMIC DNA]</scope>
    <source>
        <strain evidence="3">FeB_12</strain>
    </source>
</reference>
<dbReference type="InterPro" id="IPR025961">
    <property type="entry name" value="Metal_resist"/>
</dbReference>
<evidence type="ECO:0000313" key="3">
    <source>
        <dbReference type="EMBL" id="PWB74039.1"/>
    </source>
</evidence>
<proteinExistence type="predicted"/>
<dbReference type="EMBL" id="PQAP01000042">
    <property type="protein sequence ID" value="PWB74039.1"/>
    <property type="molecule type" value="Genomic_DNA"/>
</dbReference>
<evidence type="ECO:0000256" key="2">
    <source>
        <dbReference type="SAM" id="Phobius"/>
    </source>
</evidence>
<evidence type="ECO:0008006" key="5">
    <source>
        <dbReference type="Google" id="ProtNLM"/>
    </source>
</evidence>
<feature type="region of interest" description="Disordered" evidence="1">
    <location>
        <begin position="155"/>
        <end position="201"/>
    </location>
</feature>
<dbReference type="Proteomes" id="UP000250918">
    <property type="component" value="Unassembled WGS sequence"/>
</dbReference>
<dbReference type="Pfam" id="PF13801">
    <property type="entry name" value="Metal_resist"/>
    <property type="match status" value="1"/>
</dbReference>
<keyword evidence="2" id="KW-0812">Transmembrane</keyword>
<evidence type="ECO:0000256" key="1">
    <source>
        <dbReference type="SAM" id="MobiDB-lite"/>
    </source>
</evidence>
<name>A0A855X7X5_9BACT</name>
<gene>
    <name evidence="3" type="ORF">C3F09_04525</name>
</gene>
<feature type="transmembrane region" description="Helical" evidence="2">
    <location>
        <begin position="13"/>
        <end position="32"/>
    </location>
</feature>
<dbReference type="AlphaFoldDB" id="A0A855X7X5"/>
<evidence type="ECO:0000313" key="4">
    <source>
        <dbReference type="Proteomes" id="UP000250918"/>
    </source>
</evidence>
<accession>A0A855X7X5</accession>
<organism evidence="3 4">
    <name type="scientific">candidate division GN15 bacterium</name>
    <dbReference type="NCBI Taxonomy" id="2072418"/>
    <lineage>
        <taxon>Bacteria</taxon>
        <taxon>candidate division GN15</taxon>
    </lineage>
</organism>